<name>X1T7W9_9ZZZZ</name>
<dbReference type="EMBL" id="BARW01020002">
    <property type="protein sequence ID" value="GAJ01384.1"/>
    <property type="molecule type" value="Genomic_DNA"/>
</dbReference>
<sequence>VDVVKYLFPIAEWGETFGNRIRGWLKLGEGVVEGANRMSRAEYERIMAAQKNQGSQGGGQAVVIRL</sequence>
<feature type="non-terminal residue" evidence="1">
    <location>
        <position position="1"/>
    </location>
</feature>
<protein>
    <submittedName>
        <fullName evidence="1">Uncharacterized protein</fullName>
    </submittedName>
</protein>
<gene>
    <name evidence="1" type="ORF">S12H4_33870</name>
</gene>
<reference evidence="1" key="1">
    <citation type="journal article" date="2014" name="Front. Microbiol.">
        <title>High frequency of phylogenetically diverse reductive dehalogenase-homologous genes in deep subseafloor sedimentary metagenomes.</title>
        <authorList>
            <person name="Kawai M."/>
            <person name="Futagami T."/>
            <person name="Toyoda A."/>
            <person name="Takaki Y."/>
            <person name="Nishi S."/>
            <person name="Hori S."/>
            <person name="Arai W."/>
            <person name="Tsubouchi T."/>
            <person name="Morono Y."/>
            <person name="Uchiyama I."/>
            <person name="Ito T."/>
            <person name="Fujiyama A."/>
            <person name="Inagaki F."/>
            <person name="Takami H."/>
        </authorList>
    </citation>
    <scope>NUCLEOTIDE SEQUENCE</scope>
    <source>
        <strain evidence="1">Expedition CK06-06</strain>
    </source>
</reference>
<organism evidence="1">
    <name type="scientific">marine sediment metagenome</name>
    <dbReference type="NCBI Taxonomy" id="412755"/>
    <lineage>
        <taxon>unclassified sequences</taxon>
        <taxon>metagenomes</taxon>
        <taxon>ecological metagenomes</taxon>
    </lineage>
</organism>
<dbReference type="AlphaFoldDB" id="X1T7W9"/>
<accession>X1T7W9</accession>
<proteinExistence type="predicted"/>
<evidence type="ECO:0000313" key="1">
    <source>
        <dbReference type="EMBL" id="GAJ01384.1"/>
    </source>
</evidence>
<comment type="caution">
    <text evidence="1">The sequence shown here is derived from an EMBL/GenBank/DDBJ whole genome shotgun (WGS) entry which is preliminary data.</text>
</comment>